<evidence type="ECO:0000313" key="1">
    <source>
        <dbReference type="EMBL" id="MFC5663758.1"/>
    </source>
</evidence>
<name>A0ABW0X1V4_9ACTN</name>
<keyword evidence="2" id="KW-1185">Reference proteome</keyword>
<reference evidence="2" key="1">
    <citation type="journal article" date="2019" name="Int. J. Syst. Evol. Microbiol.">
        <title>The Global Catalogue of Microorganisms (GCM) 10K type strain sequencing project: providing services to taxonomists for standard genome sequencing and annotation.</title>
        <authorList>
            <consortium name="The Broad Institute Genomics Platform"/>
            <consortium name="The Broad Institute Genome Sequencing Center for Infectious Disease"/>
            <person name="Wu L."/>
            <person name="Ma J."/>
        </authorList>
    </citation>
    <scope>NUCLEOTIDE SEQUENCE [LARGE SCALE GENOMIC DNA]</scope>
    <source>
        <strain evidence="2">CGMCC 4.1437</strain>
    </source>
</reference>
<protein>
    <submittedName>
        <fullName evidence="1">Uncharacterized protein</fullName>
    </submittedName>
</protein>
<dbReference type="Proteomes" id="UP001595975">
    <property type="component" value="Unassembled WGS sequence"/>
</dbReference>
<comment type="caution">
    <text evidence="1">The sequence shown here is derived from an EMBL/GenBank/DDBJ whole genome shotgun (WGS) entry which is preliminary data.</text>
</comment>
<organism evidence="1 2">
    <name type="scientific">Kitasatospora misakiensis</name>
    <dbReference type="NCBI Taxonomy" id="67330"/>
    <lineage>
        <taxon>Bacteria</taxon>
        <taxon>Bacillati</taxon>
        <taxon>Actinomycetota</taxon>
        <taxon>Actinomycetes</taxon>
        <taxon>Kitasatosporales</taxon>
        <taxon>Streptomycetaceae</taxon>
        <taxon>Kitasatospora</taxon>
    </lineage>
</organism>
<gene>
    <name evidence="1" type="ORF">ACFP3U_12270</name>
</gene>
<accession>A0ABW0X1V4</accession>
<sequence length="103" mass="11245">MLGWWFVVRAPVGEEGEGVVLAKWETGLRGRDWIEALVAAGRAQQLQFDGYPCRYTARAGEVLPLLADGSMPGADWRLGELHPARIAACPPDALLTVIAWDQS</sequence>
<dbReference type="EMBL" id="JBHSOF010000012">
    <property type="protein sequence ID" value="MFC5663758.1"/>
    <property type="molecule type" value="Genomic_DNA"/>
</dbReference>
<proteinExistence type="predicted"/>
<dbReference type="RefSeq" id="WP_380225434.1">
    <property type="nucleotide sequence ID" value="NZ_JBHSOF010000012.1"/>
</dbReference>
<evidence type="ECO:0000313" key="2">
    <source>
        <dbReference type="Proteomes" id="UP001595975"/>
    </source>
</evidence>